<dbReference type="RefSeq" id="WP_168906315.1">
    <property type="nucleotide sequence ID" value="NZ_CP051428.1"/>
</dbReference>
<evidence type="ECO:0000313" key="1">
    <source>
        <dbReference type="EMBL" id="QJC50638.1"/>
    </source>
</evidence>
<protein>
    <submittedName>
        <fullName evidence="1">DUF1573 domain-containing protein</fullName>
    </submittedName>
</protein>
<accession>A0A6H2GU07</accession>
<evidence type="ECO:0000313" key="2">
    <source>
        <dbReference type="Proteomes" id="UP000502136"/>
    </source>
</evidence>
<dbReference type="EMBL" id="CP051428">
    <property type="protein sequence ID" value="QJC50638.1"/>
    <property type="molecule type" value="Genomic_DNA"/>
</dbReference>
<proteinExistence type="predicted"/>
<dbReference type="Proteomes" id="UP000502136">
    <property type="component" value="Chromosome"/>
</dbReference>
<reference evidence="1 2" key="1">
    <citation type="submission" date="2020-04" db="EMBL/GenBank/DDBJ databases">
        <title>Novel Paenibacillus strain UniB2 isolated from commercial digestive syrup.</title>
        <authorList>
            <person name="Thorat V."/>
            <person name="Kirdat K."/>
            <person name="Tiwarekar B."/>
            <person name="Yadav A."/>
        </authorList>
    </citation>
    <scope>NUCLEOTIDE SEQUENCE [LARGE SCALE GENOMIC DNA]</scope>
    <source>
        <strain evidence="1 2">UniB2</strain>
    </source>
</reference>
<dbReference type="SUPFAM" id="SSF101386">
    <property type="entry name" value="all-alpha NTP pyrophosphatases"/>
    <property type="match status" value="1"/>
</dbReference>
<organism evidence="1 2">
    <name type="scientific">Paenibacillus albicereus</name>
    <dbReference type="NCBI Taxonomy" id="2726185"/>
    <lineage>
        <taxon>Bacteria</taxon>
        <taxon>Bacillati</taxon>
        <taxon>Bacillota</taxon>
        <taxon>Bacilli</taxon>
        <taxon>Bacillales</taxon>
        <taxon>Paenibacillaceae</taxon>
        <taxon>Paenibacillus</taxon>
    </lineage>
</organism>
<sequence length="131" mass="14458">MSAPTLHDFQEQVSELILRHRSVLDVLSKFGQTGAAVNRAVAKAVTECGCIEIQASKQHYSEEPELETAKQLLESHMDGAVCENCRDVLKAELGRNLFYMSALCNLLEIDLDEVVKAESDKCSTLGVFNLT</sequence>
<gene>
    <name evidence="1" type="ORF">HGI30_02915</name>
</gene>
<dbReference type="KEGG" id="palr:HGI30_02915"/>
<dbReference type="AlphaFoldDB" id="A0A6H2GU07"/>
<keyword evidence="2" id="KW-1185">Reference proteome</keyword>
<name>A0A6H2GU07_9BACL</name>